<evidence type="ECO:0000256" key="1">
    <source>
        <dbReference type="ARBA" id="ARBA00006739"/>
    </source>
</evidence>
<dbReference type="PATRIC" id="fig|869212.3.peg.4115"/>
<organism evidence="5 6">
    <name type="scientific">Turneriella parva (strain ATCC BAA-1111 / DSM 21527 / NCTC 11395 / H)</name>
    <name type="common">Leptospira parva</name>
    <dbReference type="NCBI Taxonomy" id="869212"/>
    <lineage>
        <taxon>Bacteria</taxon>
        <taxon>Pseudomonadati</taxon>
        <taxon>Spirochaetota</taxon>
        <taxon>Spirochaetia</taxon>
        <taxon>Leptospirales</taxon>
        <taxon>Leptospiraceae</taxon>
        <taxon>Turneriella</taxon>
    </lineage>
</organism>
<dbReference type="CDD" id="cd02526">
    <property type="entry name" value="GT2_RfbF_like"/>
    <property type="match status" value="1"/>
</dbReference>
<dbReference type="HOGENOM" id="CLU_023845_9_1_12"/>
<comment type="similarity">
    <text evidence="1">Belongs to the glycosyltransferase 2 family.</text>
</comment>
<reference evidence="5 6" key="1">
    <citation type="submission" date="2012-06" db="EMBL/GenBank/DDBJ databases">
        <title>The complete chromosome of genome of Turneriella parva DSM 21527.</title>
        <authorList>
            <consortium name="US DOE Joint Genome Institute (JGI-PGF)"/>
            <person name="Lucas S."/>
            <person name="Han J."/>
            <person name="Lapidus A."/>
            <person name="Bruce D."/>
            <person name="Goodwin L."/>
            <person name="Pitluck S."/>
            <person name="Peters L."/>
            <person name="Kyrpides N."/>
            <person name="Mavromatis K."/>
            <person name="Ivanova N."/>
            <person name="Mikhailova N."/>
            <person name="Chertkov O."/>
            <person name="Detter J.C."/>
            <person name="Tapia R."/>
            <person name="Han C."/>
            <person name="Land M."/>
            <person name="Hauser L."/>
            <person name="Markowitz V."/>
            <person name="Cheng J.-F."/>
            <person name="Hugenholtz P."/>
            <person name="Woyke T."/>
            <person name="Wu D."/>
            <person name="Gronow S."/>
            <person name="Wellnitz S."/>
            <person name="Brambilla E."/>
            <person name="Klenk H.-P."/>
            <person name="Eisen J.A."/>
        </authorList>
    </citation>
    <scope>NUCLEOTIDE SEQUENCE [LARGE SCALE GENOMIC DNA]</scope>
    <source>
        <strain evidence="6">ATCC BAA-1111 / DSM 21527 / NCTC 11395 / H</strain>
    </source>
</reference>
<gene>
    <name evidence="5" type="ordered locus">Turpa_4079</name>
</gene>
<sequence>MSAAVVITYNPDREIVGRLMAIRRECGKVYVIDNGSEPASLKALRQAAKKARVQLVELGENTGIAHAQNVGLERAFTAGAEGVLLFDHDSVPTAGYAQAMRSAYTGLRARLGSPVILGGRVFDVNKREFARHPVYTRFGFSRRTVGPGKILGPALMVIASGSYVSREIYERVGGMREDFFIDYVDWEFCLRAKEQGGFQTYITGDAVLEHARGVRTGRRVFRFVVYPPGYSVFRYGFIFRNRARMLREYCFKNRAFVFFEFASLARDVLLLFAEPRPWRLLVIAGRAWFRGLFWRAAKPVVK</sequence>
<dbReference type="PANTHER" id="PTHR43179:SF12">
    <property type="entry name" value="GALACTOFURANOSYLTRANSFERASE GLFT2"/>
    <property type="match status" value="1"/>
</dbReference>
<dbReference type="Proteomes" id="UP000006048">
    <property type="component" value="Chromosome"/>
</dbReference>
<evidence type="ECO:0000259" key="4">
    <source>
        <dbReference type="Pfam" id="PF00535"/>
    </source>
</evidence>
<dbReference type="InterPro" id="IPR029044">
    <property type="entry name" value="Nucleotide-diphossugar_trans"/>
</dbReference>
<accession>I4BBQ6</accession>
<dbReference type="GO" id="GO:0016757">
    <property type="term" value="F:glycosyltransferase activity"/>
    <property type="evidence" value="ECO:0007669"/>
    <property type="project" value="UniProtKB-KW"/>
</dbReference>
<evidence type="ECO:0000313" key="5">
    <source>
        <dbReference type="EMBL" id="AFM14713.1"/>
    </source>
</evidence>
<protein>
    <submittedName>
        <fullName evidence="5">Glycosyl transferase family 2</fullName>
    </submittedName>
</protein>
<keyword evidence="6" id="KW-1185">Reference proteome</keyword>
<proteinExistence type="inferred from homology"/>
<dbReference type="RefSeq" id="WP_014805189.1">
    <property type="nucleotide sequence ID" value="NC_018020.1"/>
</dbReference>
<dbReference type="AlphaFoldDB" id="I4BBQ6"/>
<dbReference type="Gene3D" id="3.90.550.10">
    <property type="entry name" value="Spore Coat Polysaccharide Biosynthesis Protein SpsA, Chain A"/>
    <property type="match status" value="1"/>
</dbReference>
<dbReference type="PANTHER" id="PTHR43179">
    <property type="entry name" value="RHAMNOSYLTRANSFERASE WBBL"/>
    <property type="match status" value="1"/>
</dbReference>
<name>I4BBQ6_TURPD</name>
<dbReference type="Pfam" id="PF00535">
    <property type="entry name" value="Glycos_transf_2"/>
    <property type="match status" value="1"/>
</dbReference>
<dbReference type="InterPro" id="IPR001173">
    <property type="entry name" value="Glyco_trans_2-like"/>
</dbReference>
<feature type="domain" description="Glycosyltransferase 2-like" evidence="4">
    <location>
        <begin position="6"/>
        <end position="109"/>
    </location>
</feature>
<dbReference type="KEGG" id="tpx:Turpa_4079"/>
<dbReference type="EMBL" id="CP002959">
    <property type="protein sequence ID" value="AFM14713.1"/>
    <property type="molecule type" value="Genomic_DNA"/>
</dbReference>
<evidence type="ECO:0000256" key="3">
    <source>
        <dbReference type="ARBA" id="ARBA00022679"/>
    </source>
</evidence>
<dbReference type="SUPFAM" id="SSF53448">
    <property type="entry name" value="Nucleotide-diphospho-sugar transferases"/>
    <property type="match status" value="1"/>
</dbReference>
<evidence type="ECO:0000313" key="6">
    <source>
        <dbReference type="Proteomes" id="UP000006048"/>
    </source>
</evidence>
<evidence type="ECO:0000256" key="2">
    <source>
        <dbReference type="ARBA" id="ARBA00022676"/>
    </source>
</evidence>
<dbReference type="STRING" id="869212.Turpa_4079"/>
<keyword evidence="2" id="KW-0328">Glycosyltransferase</keyword>
<keyword evidence="3 5" id="KW-0808">Transferase</keyword>
<dbReference type="OrthoDB" id="9771846at2"/>